<feature type="region of interest" description="Disordered" evidence="1">
    <location>
        <begin position="1"/>
        <end position="50"/>
    </location>
</feature>
<name>J3NR67_GAET3</name>
<evidence type="ECO:0000313" key="4">
    <source>
        <dbReference type="Proteomes" id="UP000006039"/>
    </source>
</evidence>
<dbReference type="AlphaFoldDB" id="J3NR67"/>
<feature type="compositionally biased region" description="Basic and acidic residues" evidence="1">
    <location>
        <begin position="33"/>
        <end position="43"/>
    </location>
</feature>
<dbReference type="Proteomes" id="UP000006039">
    <property type="component" value="Unassembled WGS sequence"/>
</dbReference>
<evidence type="ECO:0000313" key="3">
    <source>
        <dbReference type="EnsemblFungi" id="EJT78673"/>
    </source>
</evidence>
<proteinExistence type="predicted"/>
<reference evidence="3" key="5">
    <citation type="submission" date="2018-04" db="UniProtKB">
        <authorList>
            <consortium name="EnsemblFungi"/>
        </authorList>
    </citation>
    <scope>IDENTIFICATION</scope>
    <source>
        <strain evidence="3">R3-111a-1</strain>
    </source>
</reference>
<keyword evidence="4" id="KW-1185">Reference proteome</keyword>
<sequence>MASSAPKGWATTPGHSARPEVNDDRSHRGRRAAQREPEPERGRTLQRGRAAARQELRVYWHNRGSDRVYVRARDNDDDGDDEGDPGVFVGVDETLRCDAADYLRGLADFLGDTRGSCRLHLLTCTEGSVDVVVDTRLDLPTVVSIMRRCAVPRSEHADLDRGRS</sequence>
<gene>
    <name evidence="3" type="primary">20344230</name>
    <name evidence="2" type="ORF">GGTG_03772</name>
</gene>
<dbReference type="EMBL" id="GL385396">
    <property type="protein sequence ID" value="EJT78673.1"/>
    <property type="molecule type" value="Genomic_DNA"/>
</dbReference>
<accession>J3NR67</accession>
<organism evidence="2">
    <name type="scientific">Gaeumannomyces tritici (strain R3-111a-1)</name>
    <name type="common">Wheat and barley take-all root rot fungus</name>
    <name type="synonym">Gaeumannomyces graminis var. tritici</name>
    <dbReference type="NCBI Taxonomy" id="644352"/>
    <lineage>
        <taxon>Eukaryota</taxon>
        <taxon>Fungi</taxon>
        <taxon>Dikarya</taxon>
        <taxon>Ascomycota</taxon>
        <taxon>Pezizomycotina</taxon>
        <taxon>Sordariomycetes</taxon>
        <taxon>Sordariomycetidae</taxon>
        <taxon>Magnaporthales</taxon>
        <taxon>Magnaporthaceae</taxon>
        <taxon>Gaeumannomyces</taxon>
    </lineage>
</organism>
<dbReference type="VEuPathDB" id="FungiDB:GGTG_03772"/>
<reference evidence="2" key="2">
    <citation type="submission" date="2010-07" db="EMBL/GenBank/DDBJ databases">
        <authorList>
            <consortium name="The Broad Institute Genome Sequencing Platform"/>
            <consortium name="Broad Institute Genome Sequencing Center for Infectious Disease"/>
            <person name="Ma L.-J."/>
            <person name="Dead R."/>
            <person name="Young S."/>
            <person name="Zeng Q."/>
            <person name="Koehrsen M."/>
            <person name="Alvarado L."/>
            <person name="Berlin A."/>
            <person name="Chapman S.B."/>
            <person name="Chen Z."/>
            <person name="Freedman E."/>
            <person name="Gellesch M."/>
            <person name="Goldberg J."/>
            <person name="Griggs A."/>
            <person name="Gujja S."/>
            <person name="Heilman E.R."/>
            <person name="Heiman D."/>
            <person name="Hepburn T."/>
            <person name="Howarth C."/>
            <person name="Jen D."/>
            <person name="Larson L."/>
            <person name="Mehta T."/>
            <person name="Neiman D."/>
            <person name="Pearson M."/>
            <person name="Roberts A."/>
            <person name="Saif S."/>
            <person name="Shea T."/>
            <person name="Shenoy N."/>
            <person name="Sisk P."/>
            <person name="Stolte C."/>
            <person name="Sykes S."/>
            <person name="Walk T."/>
            <person name="White J."/>
            <person name="Yandava C."/>
            <person name="Haas B."/>
            <person name="Nusbaum C."/>
            <person name="Birren B."/>
        </authorList>
    </citation>
    <scope>NUCLEOTIDE SEQUENCE</scope>
    <source>
        <strain evidence="2">R3-111a-1</strain>
    </source>
</reference>
<reference evidence="3" key="4">
    <citation type="journal article" date="2015" name="G3 (Bethesda)">
        <title>Genome sequences of three phytopathogenic species of the Magnaporthaceae family of fungi.</title>
        <authorList>
            <person name="Okagaki L.H."/>
            <person name="Nunes C.C."/>
            <person name="Sailsbery J."/>
            <person name="Clay B."/>
            <person name="Brown D."/>
            <person name="John T."/>
            <person name="Oh Y."/>
            <person name="Young N."/>
            <person name="Fitzgerald M."/>
            <person name="Haas B.J."/>
            <person name="Zeng Q."/>
            <person name="Young S."/>
            <person name="Adiconis X."/>
            <person name="Fan L."/>
            <person name="Levin J.Z."/>
            <person name="Mitchell T.K."/>
            <person name="Okubara P.A."/>
            <person name="Farman M.L."/>
            <person name="Kohn L.M."/>
            <person name="Birren B."/>
            <person name="Ma L.-J."/>
            <person name="Dean R.A."/>
        </authorList>
    </citation>
    <scope>NUCLEOTIDE SEQUENCE</scope>
    <source>
        <strain evidence="3">R3-111a-1</strain>
    </source>
</reference>
<reference evidence="2" key="3">
    <citation type="submission" date="2010-09" db="EMBL/GenBank/DDBJ databases">
        <title>Annotation of Gaeumannomyces graminis var. tritici R3-111a-1.</title>
        <authorList>
            <consortium name="The Broad Institute Genome Sequencing Platform"/>
            <person name="Ma L.-J."/>
            <person name="Dead R."/>
            <person name="Young S.K."/>
            <person name="Zeng Q."/>
            <person name="Gargeya S."/>
            <person name="Fitzgerald M."/>
            <person name="Haas B."/>
            <person name="Abouelleil A."/>
            <person name="Alvarado L."/>
            <person name="Arachchi H.M."/>
            <person name="Berlin A."/>
            <person name="Brown A."/>
            <person name="Chapman S.B."/>
            <person name="Chen Z."/>
            <person name="Dunbar C."/>
            <person name="Freedman E."/>
            <person name="Gearin G."/>
            <person name="Gellesch M."/>
            <person name="Goldberg J."/>
            <person name="Griggs A."/>
            <person name="Gujja S."/>
            <person name="Heiman D."/>
            <person name="Howarth C."/>
            <person name="Larson L."/>
            <person name="Lui A."/>
            <person name="MacDonald P.J.P."/>
            <person name="Mehta T."/>
            <person name="Montmayeur A."/>
            <person name="Murphy C."/>
            <person name="Neiman D."/>
            <person name="Pearson M."/>
            <person name="Priest M."/>
            <person name="Roberts A."/>
            <person name="Saif S."/>
            <person name="Shea T."/>
            <person name="Shenoy N."/>
            <person name="Sisk P."/>
            <person name="Stolte C."/>
            <person name="Sykes S."/>
            <person name="Yandava C."/>
            <person name="Wortman J."/>
            <person name="Nusbaum C."/>
            <person name="Birren B."/>
        </authorList>
    </citation>
    <scope>NUCLEOTIDE SEQUENCE</scope>
    <source>
        <strain evidence="2">R3-111a-1</strain>
    </source>
</reference>
<reference evidence="4" key="1">
    <citation type="submission" date="2010-07" db="EMBL/GenBank/DDBJ databases">
        <title>The genome sequence of Gaeumannomyces graminis var. tritici strain R3-111a-1.</title>
        <authorList>
            <consortium name="The Broad Institute Genome Sequencing Platform"/>
            <person name="Ma L.-J."/>
            <person name="Dead R."/>
            <person name="Young S."/>
            <person name="Zeng Q."/>
            <person name="Koehrsen M."/>
            <person name="Alvarado L."/>
            <person name="Berlin A."/>
            <person name="Chapman S.B."/>
            <person name="Chen Z."/>
            <person name="Freedman E."/>
            <person name="Gellesch M."/>
            <person name="Goldberg J."/>
            <person name="Griggs A."/>
            <person name="Gujja S."/>
            <person name="Heilman E.R."/>
            <person name="Heiman D."/>
            <person name="Hepburn T."/>
            <person name="Howarth C."/>
            <person name="Jen D."/>
            <person name="Larson L."/>
            <person name="Mehta T."/>
            <person name="Neiman D."/>
            <person name="Pearson M."/>
            <person name="Roberts A."/>
            <person name="Saif S."/>
            <person name="Shea T."/>
            <person name="Shenoy N."/>
            <person name="Sisk P."/>
            <person name="Stolte C."/>
            <person name="Sykes S."/>
            <person name="Walk T."/>
            <person name="White J."/>
            <person name="Yandava C."/>
            <person name="Haas B."/>
            <person name="Nusbaum C."/>
            <person name="Birren B."/>
        </authorList>
    </citation>
    <scope>NUCLEOTIDE SEQUENCE [LARGE SCALE GENOMIC DNA]</scope>
    <source>
        <strain evidence="4">R3-111a-1</strain>
    </source>
</reference>
<evidence type="ECO:0000256" key="1">
    <source>
        <dbReference type="SAM" id="MobiDB-lite"/>
    </source>
</evidence>
<evidence type="ECO:0000313" key="2">
    <source>
        <dbReference type="EMBL" id="EJT78673.1"/>
    </source>
</evidence>
<dbReference type="GeneID" id="20344230"/>
<dbReference type="EnsemblFungi" id="EJT78673">
    <property type="protein sequence ID" value="EJT78673"/>
    <property type="gene ID" value="GGTG_03772"/>
</dbReference>
<dbReference type="HOGENOM" id="CLU_1619110_0_0_1"/>
<dbReference type="RefSeq" id="XP_009219818.1">
    <property type="nucleotide sequence ID" value="XM_009221554.1"/>
</dbReference>
<feature type="compositionally biased region" description="Basic and acidic residues" evidence="1">
    <location>
        <begin position="17"/>
        <end position="26"/>
    </location>
</feature>
<protein>
    <submittedName>
        <fullName evidence="2 3">Uncharacterized protein</fullName>
    </submittedName>
</protein>